<dbReference type="InterPro" id="IPR052394">
    <property type="entry name" value="LRR-containing"/>
</dbReference>
<dbReference type="EMBL" id="JWZX01000341">
    <property type="protein sequence ID" value="KOO53192.1"/>
    <property type="molecule type" value="Genomic_DNA"/>
</dbReference>
<reference evidence="2" key="1">
    <citation type="journal article" date="2015" name="PLoS Genet.">
        <title>Genome Sequence and Transcriptome Analyses of Chrysochromulina tobin: Metabolic Tools for Enhanced Algal Fitness in the Prominent Order Prymnesiales (Haptophyceae).</title>
        <authorList>
            <person name="Hovde B.T."/>
            <person name="Deodato C.R."/>
            <person name="Hunsperger H.M."/>
            <person name="Ryken S.A."/>
            <person name="Yost W."/>
            <person name="Jha R.K."/>
            <person name="Patterson J."/>
            <person name="Monnat R.J. Jr."/>
            <person name="Barlow S.B."/>
            <person name="Starkenburg S.R."/>
            <person name="Cattolico R.A."/>
        </authorList>
    </citation>
    <scope>NUCLEOTIDE SEQUENCE</scope>
    <source>
        <strain evidence="2">CCMP291</strain>
    </source>
</reference>
<proteinExistence type="predicted"/>
<evidence type="ECO:0000313" key="2">
    <source>
        <dbReference type="Proteomes" id="UP000037460"/>
    </source>
</evidence>
<dbReference type="PANTHER" id="PTHR24114">
    <property type="entry name" value="LEUCINE RICH REPEAT FAMILY PROTEIN"/>
    <property type="match status" value="1"/>
</dbReference>
<dbReference type="SUPFAM" id="SSF52047">
    <property type="entry name" value="RNI-like"/>
    <property type="match status" value="1"/>
</dbReference>
<organism evidence="1 2">
    <name type="scientific">Chrysochromulina tobinii</name>
    <dbReference type="NCBI Taxonomy" id="1460289"/>
    <lineage>
        <taxon>Eukaryota</taxon>
        <taxon>Haptista</taxon>
        <taxon>Haptophyta</taxon>
        <taxon>Prymnesiophyceae</taxon>
        <taxon>Prymnesiales</taxon>
        <taxon>Chrysochromulinaceae</taxon>
        <taxon>Chrysochromulina</taxon>
    </lineage>
</organism>
<dbReference type="Proteomes" id="UP000037460">
    <property type="component" value="Unassembled WGS sequence"/>
</dbReference>
<protein>
    <submittedName>
        <fullName evidence="1">Protein nlrc3</fullName>
    </submittedName>
</protein>
<gene>
    <name evidence="1" type="ORF">Ctob_015935</name>
</gene>
<dbReference type="SMART" id="SM00368">
    <property type="entry name" value="LRR_RI"/>
    <property type="match status" value="5"/>
</dbReference>
<keyword evidence="2" id="KW-1185">Reference proteome</keyword>
<dbReference type="Gene3D" id="3.80.10.10">
    <property type="entry name" value="Ribonuclease Inhibitor"/>
    <property type="match status" value="4"/>
</dbReference>
<dbReference type="InterPro" id="IPR001611">
    <property type="entry name" value="Leu-rich_rpt"/>
</dbReference>
<dbReference type="Pfam" id="PF13516">
    <property type="entry name" value="LRR_6"/>
    <property type="match status" value="2"/>
</dbReference>
<name>A0A0M0LQL9_9EUKA</name>
<feature type="non-terminal residue" evidence="1">
    <location>
        <position position="440"/>
    </location>
</feature>
<evidence type="ECO:0000313" key="1">
    <source>
        <dbReference type="EMBL" id="KOO53192.1"/>
    </source>
</evidence>
<dbReference type="Pfam" id="PF00560">
    <property type="entry name" value="LRR_1"/>
    <property type="match status" value="1"/>
</dbReference>
<dbReference type="OrthoDB" id="120976at2759"/>
<comment type="caution">
    <text evidence="1">The sequence shown here is derived from an EMBL/GenBank/DDBJ whole genome shotgun (WGS) entry which is preliminary data.</text>
</comment>
<dbReference type="InterPro" id="IPR032675">
    <property type="entry name" value="LRR_dom_sf"/>
</dbReference>
<dbReference type="PANTHER" id="PTHR24114:SF2">
    <property type="entry name" value="F-BOX DOMAIN-CONTAINING PROTEIN-RELATED"/>
    <property type="match status" value="1"/>
</dbReference>
<sequence>MIVSKAKDRDGDLKMTNLPDWSGLNALADAFRVNGALTSLDISNNRMGDDGVKLICEALKQNSSLKVLDLNASYTRGGEIGPQGAQYLVDMLSVNGGLTSIKMSGNDLTDSGGDMTGIKELAAALGVNGALTQLDLSHNQLCGIDADGKGQYNAEGITAIADAMRMRVNGGLTVANLLGNQLDAESAKMLAEVAKQKGISLCGIQRDQTTADFSLYEPPDAILLASDLSQAVVTGVLTSLDLEGTLCGLDSHGRGTYTAEGITAIAEALIVNGVLTGINVRDGDIAGDGATQLSAAVLGNIKIEMFNKIPIKEMRADSFTELDLKGKGFGVVGGMVVAGLIPVMGGLTSIDLSGNNWLCGIWTDGFGDQQGTYTAEGIIAIADALRVNGGLTVTNLLGNQLDAESAKMLAEVAKLKDISLCGIQRDQTTADFSSYGLLPP</sequence>
<accession>A0A0M0LQL9</accession>
<dbReference type="AlphaFoldDB" id="A0A0M0LQL9"/>